<evidence type="ECO:0000313" key="5">
    <source>
        <dbReference type="Proteomes" id="UP000054350"/>
    </source>
</evidence>
<keyword evidence="1" id="KW-0175">Coiled coil</keyword>
<protein>
    <submittedName>
        <fullName evidence="4">Uncharacterized protein</fullName>
    </submittedName>
</protein>
<sequence>MLARAAVKLRTAPAAAVRTAVVPISKPTTPIPTSRATNLPYAIARRTAATAAPRTTGTTAPPDPWAATRRTMAHFWSRYGHYVRLYLIWTTVGSIALNLMWTRQERDELNEDTKFRVKRLSRQLNEVKAQREALERALAAPAVDVEVVEKVDTSAGSKESASWWPAWWRSSRSRATSKPVLDEPVVAATAEPPAASPASPAVPAPTASDPDAIPATGAPPDGRRPRIVLY</sequence>
<dbReference type="VEuPathDB" id="FungiDB:AMAG_10596"/>
<dbReference type="OrthoDB" id="5594132at2759"/>
<name>A0A0L0SQZ6_ALLM3</name>
<keyword evidence="3" id="KW-1133">Transmembrane helix</keyword>
<feature type="coiled-coil region" evidence="1">
    <location>
        <begin position="110"/>
        <end position="140"/>
    </location>
</feature>
<dbReference type="EMBL" id="GG745346">
    <property type="protein sequence ID" value="KNE64932.1"/>
    <property type="molecule type" value="Genomic_DNA"/>
</dbReference>
<dbReference type="Proteomes" id="UP000054350">
    <property type="component" value="Unassembled WGS sequence"/>
</dbReference>
<reference evidence="4 5" key="1">
    <citation type="submission" date="2009-11" db="EMBL/GenBank/DDBJ databases">
        <title>Annotation of Allomyces macrogynus ATCC 38327.</title>
        <authorList>
            <consortium name="The Broad Institute Genome Sequencing Platform"/>
            <person name="Russ C."/>
            <person name="Cuomo C."/>
            <person name="Burger G."/>
            <person name="Gray M.W."/>
            <person name="Holland P.W.H."/>
            <person name="King N."/>
            <person name="Lang F.B.F."/>
            <person name="Roger A.J."/>
            <person name="Ruiz-Trillo I."/>
            <person name="Young S.K."/>
            <person name="Zeng Q."/>
            <person name="Gargeya S."/>
            <person name="Fitzgerald M."/>
            <person name="Haas B."/>
            <person name="Abouelleil A."/>
            <person name="Alvarado L."/>
            <person name="Arachchi H.M."/>
            <person name="Berlin A."/>
            <person name="Chapman S.B."/>
            <person name="Gearin G."/>
            <person name="Goldberg J."/>
            <person name="Griggs A."/>
            <person name="Gujja S."/>
            <person name="Hansen M."/>
            <person name="Heiman D."/>
            <person name="Howarth C."/>
            <person name="Larimer J."/>
            <person name="Lui A."/>
            <person name="MacDonald P.J.P."/>
            <person name="McCowen C."/>
            <person name="Montmayeur A."/>
            <person name="Murphy C."/>
            <person name="Neiman D."/>
            <person name="Pearson M."/>
            <person name="Priest M."/>
            <person name="Roberts A."/>
            <person name="Saif S."/>
            <person name="Shea T."/>
            <person name="Sisk P."/>
            <person name="Stolte C."/>
            <person name="Sykes S."/>
            <person name="Wortman J."/>
            <person name="Nusbaum C."/>
            <person name="Birren B."/>
        </authorList>
    </citation>
    <scope>NUCLEOTIDE SEQUENCE [LARGE SCALE GENOMIC DNA]</scope>
    <source>
        <strain evidence="4 5">ATCC 38327</strain>
    </source>
</reference>
<feature type="region of interest" description="Disordered" evidence="2">
    <location>
        <begin position="183"/>
        <end position="230"/>
    </location>
</feature>
<proteinExistence type="predicted"/>
<feature type="transmembrane region" description="Helical" evidence="3">
    <location>
        <begin position="82"/>
        <end position="101"/>
    </location>
</feature>
<evidence type="ECO:0000256" key="1">
    <source>
        <dbReference type="SAM" id="Coils"/>
    </source>
</evidence>
<feature type="compositionally biased region" description="Low complexity" evidence="2">
    <location>
        <begin position="183"/>
        <end position="212"/>
    </location>
</feature>
<gene>
    <name evidence="4" type="ORF">AMAG_10596</name>
</gene>
<keyword evidence="3" id="KW-0812">Transmembrane</keyword>
<dbReference type="AlphaFoldDB" id="A0A0L0SQZ6"/>
<keyword evidence="3" id="KW-0472">Membrane</keyword>
<organism evidence="4 5">
    <name type="scientific">Allomyces macrogynus (strain ATCC 38327)</name>
    <name type="common">Allomyces javanicus var. macrogynus</name>
    <dbReference type="NCBI Taxonomy" id="578462"/>
    <lineage>
        <taxon>Eukaryota</taxon>
        <taxon>Fungi</taxon>
        <taxon>Fungi incertae sedis</taxon>
        <taxon>Blastocladiomycota</taxon>
        <taxon>Blastocladiomycetes</taxon>
        <taxon>Blastocladiales</taxon>
        <taxon>Blastocladiaceae</taxon>
        <taxon>Allomyces</taxon>
    </lineage>
</organism>
<accession>A0A0L0SQZ6</accession>
<evidence type="ECO:0000256" key="2">
    <source>
        <dbReference type="SAM" id="MobiDB-lite"/>
    </source>
</evidence>
<evidence type="ECO:0000313" key="4">
    <source>
        <dbReference type="EMBL" id="KNE64932.1"/>
    </source>
</evidence>
<evidence type="ECO:0000256" key="3">
    <source>
        <dbReference type="SAM" id="Phobius"/>
    </source>
</evidence>
<reference evidence="5" key="2">
    <citation type="submission" date="2009-11" db="EMBL/GenBank/DDBJ databases">
        <title>The Genome Sequence of Allomyces macrogynus strain ATCC 38327.</title>
        <authorList>
            <consortium name="The Broad Institute Genome Sequencing Platform"/>
            <person name="Russ C."/>
            <person name="Cuomo C."/>
            <person name="Shea T."/>
            <person name="Young S.K."/>
            <person name="Zeng Q."/>
            <person name="Koehrsen M."/>
            <person name="Haas B."/>
            <person name="Borodovsky M."/>
            <person name="Guigo R."/>
            <person name="Alvarado L."/>
            <person name="Berlin A."/>
            <person name="Borenstein D."/>
            <person name="Chen Z."/>
            <person name="Engels R."/>
            <person name="Freedman E."/>
            <person name="Gellesch M."/>
            <person name="Goldberg J."/>
            <person name="Griggs A."/>
            <person name="Gujja S."/>
            <person name="Heiman D."/>
            <person name="Hepburn T."/>
            <person name="Howarth C."/>
            <person name="Jen D."/>
            <person name="Larson L."/>
            <person name="Lewis B."/>
            <person name="Mehta T."/>
            <person name="Park D."/>
            <person name="Pearson M."/>
            <person name="Roberts A."/>
            <person name="Saif S."/>
            <person name="Shenoy N."/>
            <person name="Sisk P."/>
            <person name="Stolte C."/>
            <person name="Sykes S."/>
            <person name="Walk T."/>
            <person name="White J."/>
            <person name="Yandava C."/>
            <person name="Burger G."/>
            <person name="Gray M.W."/>
            <person name="Holland P.W.H."/>
            <person name="King N."/>
            <person name="Lang F.B.F."/>
            <person name="Roger A.J."/>
            <person name="Ruiz-Trillo I."/>
            <person name="Lander E."/>
            <person name="Nusbaum C."/>
        </authorList>
    </citation>
    <scope>NUCLEOTIDE SEQUENCE [LARGE SCALE GENOMIC DNA]</scope>
    <source>
        <strain evidence="5">ATCC 38327</strain>
    </source>
</reference>
<keyword evidence="5" id="KW-1185">Reference proteome</keyword>